<dbReference type="Gene3D" id="1.20.1060.20">
    <property type="match status" value="1"/>
</dbReference>
<dbReference type="GO" id="GO:0007059">
    <property type="term" value="P:chromosome segregation"/>
    <property type="evidence" value="ECO:0007669"/>
    <property type="project" value="UniProtKB-ARBA"/>
</dbReference>
<feature type="domain" description="SMC hinge" evidence="2">
    <location>
        <begin position="130"/>
        <end position="180"/>
    </location>
</feature>
<dbReference type="EMBL" id="KN833078">
    <property type="protein sequence ID" value="KIM73622.1"/>
    <property type="molecule type" value="Genomic_DNA"/>
</dbReference>
<feature type="compositionally biased region" description="Basic and acidic residues" evidence="1">
    <location>
        <begin position="20"/>
        <end position="69"/>
    </location>
</feature>
<dbReference type="InterPro" id="IPR036277">
    <property type="entry name" value="SMC_hinge_sf"/>
</dbReference>
<evidence type="ECO:0000313" key="4">
    <source>
        <dbReference type="Proteomes" id="UP000054166"/>
    </source>
</evidence>
<dbReference type="AlphaFoldDB" id="A0A0C3B8J6"/>
<reference evidence="3 4" key="1">
    <citation type="submission" date="2014-04" db="EMBL/GenBank/DDBJ databases">
        <authorList>
            <consortium name="DOE Joint Genome Institute"/>
            <person name="Kuo A."/>
            <person name="Tarkka M."/>
            <person name="Buscot F."/>
            <person name="Kohler A."/>
            <person name="Nagy L.G."/>
            <person name="Floudas D."/>
            <person name="Copeland A."/>
            <person name="Barry K.W."/>
            <person name="Cichocki N."/>
            <person name="Veneault-Fourrey C."/>
            <person name="LaButti K."/>
            <person name="Lindquist E.A."/>
            <person name="Lipzen A."/>
            <person name="Lundell T."/>
            <person name="Morin E."/>
            <person name="Murat C."/>
            <person name="Sun H."/>
            <person name="Tunlid A."/>
            <person name="Henrissat B."/>
            <person name="Grigoriev I.V."/>
            <person name="Hibbett D.S."/>
            <person name="Martin F."/>
            <person name="Nordberg H.P."/>
            <person name="Cantor M.N."/>
            <person name="Hua S.X."/>
        </authorList>
    </citation>
    <scope>NUCLEOTIDE SEQUENCE [LARGE SCALE GENOMIC DNA]</scope>
    <source>
        <strain evidence="3 4">F 1598</strain>
    </source>
</reference>
<feature type="region of interest" description="Disordered" evidence="1">
    <location>
        <begin position="1"/>
        <end position="69"/>
    </location>
</feature>
<sequence>MFKERKEKAKKTMGKKQKVEKKQADIEKQERDVGKVKASREKAVKEGEAAEKDMKEGGGQEGHGEGKFKKREEVAELEKVLVKIRTQVEIMNWLVVDEEGKAKGLETELKKSNYSMHHMPASKINTTPPEIMAGTKLYNVVVENEKVAKELLQNGKLKKHVTIIPLNEINAFKLSAQKLSSATKLVPGKKTKLVIFSPLVGGVRSVTLDGDVYDPSGTLSGGSALSESGALVKVQELLEAERKVGDAKRRVDELEMTEAKGKEGCDQWKLSRELEIKEHKMRLLAEQLDGSNAARIGAEIQTLKQTIADFKAAV</sequence>
<feature type="compositionally biased region" description="Basic residues" evidence="1">
    <location>
        <begin position="8"/>
        <end position="19"/>
    </location>
</feature>
<dbReference type="GO" id="GO:0005524">
    <property type="term" value="F:ATP binding"/>
    <property type="evidence" value="ECO:0007669"/>
    <property type="project" value="InterPro"/>
</dbReference>
<proteinExistence type="predicted"/>
<dbReference type="OrthoDB" id="10255539at2759"/>
<dbReference type="InterPro" id="IPR010935">
    <property type="entry name" value="SMC_hinge"/>
</dbReference>
<evidence type="ECO:0000256" key="1">
    <source>
        <dbReference type="SAM" id="MobiDB-lite"/>
    </source>
</evidence>
<dbReference type="STRING" id="765440.A0A0C3B8J6"/>
<keyword evidence="4" id="KW-1185">Reference proteome</keyword>
<gene>
    <name evidence="3" type="ORF">PILCRDRAFT_15124</name>
</gene>
<dbReference type="GO" id="GO:0005694">
    <property type="term" value="C:chromosome"/>
    <property type="evidence" value="ECO:0007669"/>
    <property type="project" value="InterPro"/>
</dbReference>
<dbReference type="Pfam" id="PF06470">
    <property type="entry name" value="SMC_hinge"/>
    <property type="match status" value="1"/>
</dbReference>
<protein>
    <recommendedName>
        <fullName evidence="2">SMC hinge domain-containing protein</fullName>
    </recommendedName>
</protein>
<dbReference type="Proteomes" id="UP000054166">
    <property type="component" value="Unassembled WGS sequence"/>
</dbReference>
<dbReference type="SUPFAM" id="SSF75553">
    <property type="entry name" value="Smc hinge domain"/>
    <property type="match status" value="1"/>
</dbReference>
<dbReference type="InParanoid" id="A0A0C3B8J6"/>
<organism evidence="3 4">
    <name type="scientific">Piloderma croceum (strain F 1598)</name>
    <dbReference type="NCBI Taxonomy" id="765440"/>
    <lineage>
        <taxon>Eukaryota</taxon>
        <taxon>Fungi</taxon>
        <taxon>Dikarya</taxon>
        <taxon>Basidiomycota</taxon>
        <taxon>Agaricomycotina</taxon>
        <taxon>Agaricomycetes</taxon>
        <taxon>Agaricomycetidae</taxon>
        <taxon>Atheliales</taxon>
        <taxon>Atheliaceae</taxon>
        <taxon>Piloderma</taxon>
    </lineage>
</organism>
<dbReference type="GO" id="GO:0051276">
    <property type="term" value="P:chromosome organization"/>
    <property type="evidence" value="ECO:0007669"/>
    <property type="project" value="InterPro"/>
</dbReference>
<name>A0A0C3B8J6_PILCF</name>
<dbReference type="PANTHER" id="PTHR43977">
    <property type="entry name" value="STRUCTURAL MAINTENANCE OF CHROMOSOMES PROTEIN 3"/>
    <property type="match status" value="1"/>
</dbReference>
<reference evidence="4" key="2">
    <citation type="submission" date="2015-01" db="EMBL/GenBank/DDBJ databases">
        <title>Evolutionary Origins and Diversification of the Mycorrhizal Mutualists.</title>
        <authorList>
            <consortium name="DOE Joint Genome Institute"/>
            <consortium name="Mycorrhizal Genomics Consortium"/>
            <person name="Kohler A."/>
            <person name="Kuo A."/>
            <person name="Nagy L.G."/>
            <person name="Floudas D."/>
            <person name="Copeland A."/>
            <person name="Barry K.W."/>
            <person name="Cichocki N."/>
            <person name="Veneault-Fourrey C."/>
            <person name="LaButti K."/>
            <person name="Lindquist E.A."/>
            <person name="Lipzen A."/>
            <person name="Lundell T."/>
            <person name="Morin E."/>
            <person name="Murat C."/>
            <person name="Riley R."/>
            <person name="Ohm R."/>
            <person name="Sun H."/>
            <person name="Tunlid A."/>
            <person name="Henrissat B."/>
            <person name="Grigoriev I.V."/>
            <person name="Hibbett D.S."/>
            <person name="Martin F."/>
        </authorList>
    </citation>
    <scope>NUCLEOTIDE SEQUENCE [LARGE SCALE GENOMIC DNA]</scope>
    <source>
        <strain evidence="4">F 1598</strain>
    </source>
</reference>
<dbReference type="HOGENOM" id="CLU_885992_0_0_1"/>
<evidence type="ECO:0000313" key="3">
    <source>
        <dbReference type="EMBL" id="KIM73622.1"/>
    </source>
</evidence>
<evidence type="ECO:0000259" key="2">
    <source>
        <dbReference type="Pfam" id="PF06470"/>
    </source>
</evidence>
<accession>A0A0C3B8J6</accession>